<organism evidence="2">
    <name type="scientific">Zea mays</name>
    <name type="common">Maize</name>
    <dbReference type="NCBI Taxonomy" id="4577"/>
    <lineage>
        <taxon>Eukaryota</taxon>
        <taxon>Viridiplantae</taxon>
        <taxon>Streptophyta</taxon>
        <taxon>Embryophyta</taxon>
        <taxon>Tracheophyta</taxon>
        <taxon>Spermatophyta</taxon>
        <taxon>Magnoliopsida</taxon>
        <taxon>Liliopsida</taxon>
        <taxon>Poales</taxon>
        <taxon>Poaceae</taxon>
        <taxon>PACMAD clade</taxon>
        <taxon>Panicoideae</taxon>
        <taxon>Andropogonodae</taxon>
        <taxon>Andropogoneae</taxon>
        <taxon>Tripsacinae</taxon>
        <taxon>Zea</taxon>
    </lineage>
</organism>
<gene>
    <name evidence="2" type="ORF">Zm00014a_028269</name>
</gene>
<sequence>MCSFILAHATTPPHAPYPPHPASLISSASLASPLCTPRHRVRPQARSLPDLFVVTSRPAVNDVDSPGHRILIILSLATASLSFGCVLSSLSSRNVHTVALDLPGQGLSPLSPAAPGQARSTAS</sequence>
<comment type="caution">
    <text evidence="2">The sequence shown here is derived from an EMBL/GenBank/DDBJ whole genome shotgun (WGS) entry which is preliminary data.</text>
</comment>
<feature type="region of interest" description="Disordered" evidence="1">
    <location>
        <begin position="103"/>
        <end position="123"/>
    </location>
</feature>
<evidence type="ECO:0000256" key="1">
    <source>
        <dbReference type="SAM" id="MobiDB-lite"/>
    </source>
</evidence>
<name>A0A3L6EXS7_MAIZE</name>
<protein>
    <submittedName>
        <fullName evidence="2">Uncharacterized protein</fullName>
    </submittedName>
</protein>
<dbReference type="Proteomes" id="UP000251960">
    <property type="component" value="Chromosome 4"/>
</dbReference>
<proteinExistence type="predicted"/>
<reference evidence="2" key="1">
    <citation type="journal article" date="2018" name="Nat. Genet.">
        <title>Extensive intraspecific gene order and gene structural variations between Mo17 and other maize genomes.</title>
        <authorList>
            <person name="Sun S."/>
            <person name="Zhou Y."/>
            <person name="Chen J."/>
            <person name="Shi J."/>
            <person name="Zhao H."/>
            <person name="Zhao H."/>
            <person name="Song W."/>
            <person name="Zhang M."/>
            <person name="Cui Y."/>
            <person name="Dong X."/>
            <person name="Liu H."/>
            <person name="Ma X."/>
            <person name="Jiao Y."/>
            <person name="Wang B."/>
            <person name="Wei X."/>
            <person name="Stein J.C."/>
            <person name="Glaubitz J.C."/>
            <person name="Lu F."/>
            <person name="Yu G."/>
            <person name="Liang C."/>
            <person name="Fengler K."/>
            <person name="Li B."/>
            <person name="Rafalski A."/>
            <person name="Schnable P.S."/>
            <person name="Ware D.H."/>
            <person name="Buckler E.S."/>
            <person name="Lai J."/>
        </authorList>
    </citation>
    <scope>NUCLEOTIDE SEQUENCE [LARGE SCALE GENOMIC DNA]</scope>
    <source>
        <tissue evidence="2">Seedling</tissue>
    </source>
</reference>
<evidence type="ECO:0000313" key="2">
    <source>
        <dbReference type="EMBL" id="PWZ25660.1"/>
    </source>
</evidence>
<dbReference type="AlphaFoldDB" id="A0A3L6EXS7"/>
<accession>A0A3L6EXS7</accession>
<dbReference type="EMBL" id="NCVQ01000005">
    <property type="protein sequence ID" value="PWZ25660.1"/>
    <property type="molecule type" value="Genomic_DNA"/>
</dbReference>